<evidence type="ECO:0000256" key="2">
    <source>
        <dbReference type="ARBA" id="ARBA00022737"/>
    </source>
</evidence>
<feature type="region of interest" description="Disordered" evidence="4">
    <location>
        <begin position="1"/>
        <end position="109"/>
    </location>
</feature>
<dbReference type="PANTHER" id="PTHR19855">
    <property type="entry name" value="WD40 REPEAT PROTEIN 12, 37"/>
    <property type="match status" value="1"/>
</dbReference>
<evidence type="ECO:0000256" key="1">
    <source>
        <dbReference type="ARBA" id="ARBA00022574"/>
    </source>
</evidence>
<keyword evidence="6" id="KW-1185">Reference proteome</keyword>
<feature type="compositionally biased region" description="Acidic residues" evidence="4">
    <location>
        <begin position="446"/>
        <end position="455"/>
    </location>
</feature>
<feature type="repeat" description="WD" evidence="3">
    <location>
        <begin position="295"/>
        <end position="318"/>
    </location>
</feature>
<feature type="repeat" description="WD" evidence="3">
    <location>
        <begin position="640"/>
        <end position="661"/>
    </location>
</feature>
<feature type="compositionally biased region" description="Low complexity" evidence="4">
    <location>
        <begin position="323"/>
        <end position="347"/>
    </location>
</feature>
<accession>A0ABD3MNW6</accession>
<dbReference type="PRINTS" id="PR00320">
    <property type="entry name" value="GPROTEINBRPT"/>
</dbReference>
<dbReference type="Pfam" id="PF00400">
    <property type="entry name" value="WD40"/>
    <property type="match status" value="3"/>
</dbReference>
<dbReference type="SUPFAM" id="SSF50978">
    <property type="entry name" value="WD40 repeat-like"/>
    <property type="match status" value="1"/>
</dbReference>
<feature type="region of interest" description="Disordered" evidence="4">
    <location>
        <begin position="446"/>
        <end position="466"/>
    </location>
</feature>
<keyword evidence="2" id="KW-0677">Repeat</keyword>
<gene>
    <name evidence="5" type="ORF">ACHAWO_010458</name>
</gene>
<keyword evidence="1 3" id="KW-0853">WD repeat</keyword>
<dbReference type="AlphaFoldDB" id="A0ABD3MNW6"/>
<proteinExistence type="predicted"/>
<dbReference type="InterPro" id="IPR019775">
    <property type="entry name" value="WD40_repeat_CS"/>
</dbReference>
<dbReference type="EMBL" id="JALLPJ020001415">
    <property type="protein sequence ID" value="KAL3764654.1"/>
    <property type="molecule type" value="Genomic_DNA"/>
</dbReference>
<dbReference type="PROSITE" id="PS00678">
    <property type="entry name" value="WD_REPEATS_1"/>
    <property type="match status" value="1"/>
</dbReference>
<comment type="caution">
    <text evidence="5">The sequence shown here is derived from an EMBL/GenBank/DDBJ whole genome shotgun (WGS) entry which is preliminary data.</text>
</comment>
<dbReference type="InterPro" id="IPR001680">
    <property type="entry name" value="WD40_rpt"/>
</dbReference>
<feature type="region of interest" description="Disordered" evidence="4">
    <location>
        <begin position="321"/>
        <end position="347"/>
    </location>
</feature>
<name>A0ABD3MNW6_9STRA</name>
<dbReference type="InterPro" id="IPR015943">
    <property type="entry name" value="WD40/YVTN_repeat-like_dom_sf"/>
</dbReference>
<evidence type="ECO:0000313" key="5">
    <source>
        <dbReference type="EMBL" id="KAL3764654.1"/>
    </source>
</evidence>
<protein>
    <submittedName>
        <fullName evidence="5">Uncharacterized protein</fullName>
    </submittedName>
</protein>
<dbReference type="SMART" id="SM00320">
    <property type="entry name" value="WD40"/>
    <property type="match status" value="5"/>
</dbReference>
<feature type="compositionally biased region" description="Basic and acidic residues" evidence="4">
    <location>
        <begin position="60"/>
        <end position="77"/>
    </location>
</feature>
<evidence type="ECO:0000256" key="3">
    <source>
        <dbReference type="PROSITE-ProRule" id="PRU00221"/>
    </source>
</evidence>
<organism evidence="5 6">
    <name type="scientific">Cyclotella atomus</name>
    <dbReference type="NCBI Taxonomy" id="382360"/>
    <lineage>
        <taxon>Eukaryota</taxon>
        <taxon>Sar</taxon>
        <taxon>Stramenopiles</taxon>
        <taxon>Ochrophyta</taxon>
        <taxon>Bacillariophyta</taxon>
        <taxon>Coscinodiscophyceae</taxon>
        <taxon>Thalassiosirophycidae</taxon>
        <taxon>Stephanodiscales</taxon>
        <taxon>Stephanodiscaceae</taxon>
        <taxon>Cyclotella</taxon>
    </lineage>
</organism>
<feature type="region of interest" description="Disordered" evidence="4">
    <location>
        <begin position="727"/>
        <end position="749"/>
    </location>
</feature>
<feature type="compositionally biased region" description="Basic residues" evidence="4">
    <location>
        <begin position="727"/>
        <end position="736"/>
    </location>
</feature>
<dbReference type="Gene3D" id="2.130.10.10">
    <property type="entry name" value="YVTN repeat-like/Quinoprotein amine dehydrogenase"/>
    <property type="match status" value="3"/>
</dbReference>
<dbReference type="PANTHER" id="PTHR19855:SF11">
    <property type="entry name" value="RIBOSOME BIOGENESIS PROTEIN WDR12"/>
    <property type="match status" value="1"/>
</dbReference>
<feature type="compositionally biased region" description="Low complexity" evidence="4">
    <location>
        <begin position="78"/>
        <end position="87"/>
    </location>
</feature>
<dbReference type="Proteomes" id="UP001530400">
    <property type="component" value="Unassembled WGS sequence"/>
</dbReference>
<sequence>MKFFKRNSQKEYDGPAASAPNYRRHSTGDSGGNQSDGKQVPKSVVSTNGIVWSVASSISSERRASDHTSDASKEVVTKSKTTSGSCDSKSKSSHSRSHTSSHSSKMKIDRSIPLASGISSRRIHTPIEKHQSANKMSGHKHHTTAHATLHPISEGSNINNTTGKNNVTVCNVSSIPMHHDGGITCILPLPPSSTSSSSHNNNHCRFLSGGVDGIIQLWKIPQHESNYNRDIRDTNTKLYPHWTKLYKGHKGYIHQMARLGYFDPKNRIQDHQDGTTSFNSHSCGSDKEKKRQKELFVSASQDNTLRIWELTEDDSSSFDAYENSSVGNSSNGSVSTSSHSTIVNTKGLSSKGKKLRGHVFGGASSGGSVTSQGVLCVCSIPSLDPRGGIVFDRADQFVSGGSDGMVRVWDVRSALRLEKVPKSGLYSTVQIQCLEKDKISVLKDVDDESDGESVNEDGVAKRRSKKKSQADPITSIVCTGTTLQTVALFAADSSGTIRRYSPKNKNSIGHVNHSIWWEFTGYFTSGSTSVSSLAILSSRELSKLVYQDSSRRKNVTILASASAGCIRIWDGSDTLMKKKLDESNTQYSCIDRKKMKREALWKIQLNEDEESGDDEESSTAHPSTLAKNRISITSLSTCQGRRLIAGADDGKIHIWDVSSGEYEGCYEFGQGIQIWSLAVLSEVEYEAGDEIVNVSIIVSGDNRGRLHVLKNVSSRYYLEEEDFCKDHSRRSGHSRGGRSGPTLKEVDFG</sequence>
<evidence type="ECO:0000256" key="4">
    <source>
        <dbReference type="SAM" id="MobiDB-lite"/>
    </source>
</evidence>
<evidence type="ECO:0000313" key="6">
    <source>
        <dbReference type="Proteomes" id="UP001530400"/>
    </source>
</evidence>
<reference evidence="5 6" key="1">
    <citation type="submission" date="2024-10" db="EMBL/GenBank/DDBJ databases">
        <title>Updated reference genomes for cyclostephanoid diatoms.</title>
        <authorList>
            <person name="Roberts W.R."/>
            <person name="Alverson A.J."/>
        </authorList>
    </citation>
    <scope>NUCLEOTIDE SEQUENCE [LARGE SCALE GENOMIC DNA]</scope>
    <source>
        <strain evidence="5 6">AJA010-31</strain>
    </source>
</reference>
<dbReference type="PROSITE" id="PS50082">
    <property type="entry name" value="WD_REPEATS_2"/>
    <property type="match status" value="3"/>
</dbReference>
<dbReference type="InterPro" id="IPR020472">
    <property type="entry name" value="WD40_PAC1"/>
</dbReference>
<feature type="compositionally biased region" description="Polar residues" evidence="4">
    <location>
        <begin position="44"/>
        <end position="59"/>
    </location>
</feature>
<dbReference type="InterPro" id="IPR036322">
    <property type="entry name" value="WD40_repeat_dom_sf"/>
</dbReference>
<feature type="repeat" description="WD" evidence="3">
    <location>
        <begin position="397"/>
        <end position="419"/>
    </location>
</feature>